<evidence type="ECO:0000313" key="3">
    <source>
        <dbReference type="EMBL" id="MDZ8118299.1"/>
    </source>
</evidence>
<dbReference type="PANTHER" id="PTHR19328:SF75">
    <property type="entry name" value="ALDOSE SUGAR DEHYDROGENASE YLII"/>
    <property type="match status" value="1"/>
</dbReference>
<comment type="caution">
    <text evidence="3">The sequence shown here is derived from an EMBL/GenBank/DDBJ whole genome shotgun (WGS) entry which is preliminary data.</text>
</comment>
<gene>
    <name evidence="3" type="ORF">P9H32_06615</name>
</gene>
<proteinExistence type="predicted"/>
<accession>A0ABU5MVQ6</accession>
<organism evidence="3 4">
    <name type="scientific">Pontiella agarivorans</name>
    <dbReference type="NCBI Taxonomy" id="3038953"/>
    <lineage>
        <taxon>Bacteria</taxon>
        <taxon>Pseudomonadati</taxon>
        <taxon>Kiritimatiellota</taxon>
        <taxon>Kiritimatiellia</taxon>
        <taxon>Kiritimatiellales</taxon>
        <taxon>Pontiellaceae</taxon>
        <taxon>Pontiella</taxon>
    </lineage>
</organism>
<dbReference type="InterPro" id="IPR011041">
    <property type="entry name" value="Quinoprot_gluc/sorb_DH_b-prop"/>
</dbReference>
<evidence type="ECO:0000313" key="4">
    <source>
        <dbReference type="Proteomes" id="UP001290861"/>
    </source>
</evidence>
<dbReference type="Proteomes" id="UP001290861">
    <property type="component" value="Unassembled WGS sequence"/>
</dbReference>
<feature type="region of interest" description="Disordered" evidence="1">
    <location>
        <begin position="846"/>
        <end position="870"/>
    </location>
</feature>
<dbReference type="EMBL" id="JARVCO010000007">
    <property type="protein sequence ID" value="MDZ8118299.1"/>
    <property type="molecule type" value="Genomic_DNA"/>
</dbReference>
<protein>
    <submittedName>
        <fullName evidence="3">PQQ-dependent sugar dehydrogenase</fullName>
    </submittedName>
</protein>
<keyword evidence="4" id="KW-1185">Reference proteome</keyword>
<dbReference type="Gene3D" id="2.120.10.30">
    <property type="entry name" value="TolB, C-terminal domain"/>
    <property type="match status" value="1"/>
</dbReference>
<reference evidence="3 4" key="1">
    <citation type="journal article" date="2024" name="Appl. Environ. Microbiol.">
        <title>Pontiella agarivorans sp. nov., a novel marine anaerobic bacterium capable of degrading macroalgal polysaccharides and fixing nitrogen.</title>
        <authorList>
            <person name="Liu N."/>
            <person name="Kivenson V."/>
            <person name="Peng X."/>
            <person name="Cui Z."/>
            <person name="Lankiewicz T.S."/>
            <person name="Gosselin K.M."/>
            <person name="English C.J."/>
            <person name="Blair E.M."/>
            <person name="O'Malley M.A."/>
            <person name="Valentine D.L."/>
        </authorList>
    </citation>
    <scope>NUCLEOTIDE SEQUENCE [LARGE SCALE GENOMIC DNA]</scope>
    <source>
        <strain evidence="3 4">NLcol2</strain>
    </source>
</reference>
<dbReference type="SUPFAM" id="SSF50952">
    <property type="entry name" value="Soluble quinoprotein glucose dehydrogenase"/>
    <property type="match status" value="1"/>
</dbReference>
<feature type="domain" description="Glucose/Sorbosone dehydrogenase" evidence="2">
    <location>
        <begin position="58"/>
        <end position="230"/>
    </location>
</feature>
<name>A0ABU5MVQ6_9BACT</name>
<sequence length="879" mass="97898">MHISNRLIRLFILLIICTGSAFSQLVREANTTLNLPAAAPEYNSFAFTDAFPTLSPFEKPVAIVSPPGESNMLFIVEQPGKIMRITDLDGTPQKSTFADFSSRIGLSYDQGLLGLAFHPNFQSNRYFYVFYTTSFPRRDRLSRFTAPVDWDSSGTVDLSTEYILIDQPDDSPNHNGGDLHFGPEDGYLYIPLGDEGEIEDRYENSQNIELNFFSGIIRIDVDKKPGSLEPNPHDDQGTDAVIRDNGIARYGIPPDNPFVGATHYNGIPLTGNIRTEFWATGLRSPWRMGFDPLTGRLFVGDVGENAREEIHLVNKGDNCGWDYLEGTIERIGAPTPPPGFNPADPIFEYPHESGSYSVIGGRVYRGESLPQLFGKYIFSESYDGRVWALTETEEGSGVFTDEVIATESFLVAFGEHPATKEILAADYIDGKIKQLTASGPATGSLPATLTDTGAFSDLASLTPNSGIVAYETNADLWSDDAEKQRWFSIPDPNDHAGWARDKNWELPTGAVWIKHFDLRTDLGEPGVWKRLETRFIVKTEDGIYGITYQWNDTDTEAYLVPAEGTNVTYTVTQPDNSTYQQTWGYPSRSECMQCHTKAGGYALSFNTRQLNRDYTFGNVITNQVSQLAQSGFFSNTVDDVTSLPRIFPIDDESQSLHARVRSYFDVNCSHCHRPESATPSAWNGLMADPFVNAEIYNGAIGFDNGNSNACFAVAGEPENSVILDRMAGTSPFQRMPPIGSNRRDLIAEQVISDWIEQELHLYPTYEEWRAQQTTDPGGPDEDPDGDGVTNDRERIARTDPYNAQDRLQYDFQIDGNMLNFSYNQLAGLDFNIETSTNLVEWTELNPAPPSFPAANSPAQEQGPVDDSPVRYFRLKVEEP</sequence>
<evidence type="ECO:0000256" key="1">
    <source>
        <dbReference type="SAM" id="MobiDB-lite"/>
    </source>
</evidence>
<dbReference type="RefSeq" id="WP_322608097.1">
    <property type="nucleotide sequence ID" value="NZ_JARVCO010000007.1"/>
</dbReference>
<feature type="region of interest" description="Disordered" evidence="1">
    <location>
        <begin position="770"/>
        <end position="803"/>
    </location>
</feature>
<dbReference type="InterPro" id="IPR012938">
    <property type="entry name" value="Glc/Sorbosone_DH"/>
</dbReference>
<evidence type="ECO:0000259" key="2">
    <source>
        <dbReference type="Pfam" id="PF07995"/>
    </source>
</evidence>
<dbReference type="InterPro" id="IPR011042">
    <property type="entry name" value="6-blade_b-propeller_TolB-like"/>
</dbReference>
<feature type="domain" description="Glucose/Sorbosone dehydrogenase" evidence="2">
    <location>
        <begin position="251"/>
        <end position="380"/>
    </location>
</feature>
<dbReference type="PANTHER" id="PTHR19328">
    <property type="entry name" value="HEDGEHOG-INTERACTING PROTEIN"/>
    <property type="match status" value="1"/>
</dbReference>
<dbReference type="Pfam" id="PF07995">
    <property type="entry name" value="GSDH"/>
    <property type="match status" value="2"/>
</dbReference>